<dbReference type="HOGENOM" id="CLU_1003785_0_0_5"/>
<name>A0A0A0HHH3_9RHOB</name>
<keyword evidence="1" id="KW-1133">Transmembrane helix</keyword>
<dbReference type="OrthoDB" id="9803163at2"/>
<sequence length="297" mass="32327">MADDLPSRPDLRDLPFDIDLRRLNLGVGYVALGLPVSLGLVSILTNTCFNASISHYYFSRVGGDILVGALSFIGLLLMFFYSFRAPGREGCLGWHWYDVVLLKLAGVAAVIVAFVPTTGSGCAYTGQVARVFLTNTSGSEGFHPPGGTVEGTISYDFWASFAPIGLDVPTALQMMHFGAAGVMFLVLGYFSTYVFTRENTTAARLAGNRKDRRNLWYRILGRIIFAVVGVLAIKAALLEMILPLALAQSIEAIWDSLRLTFLFESLGLCAFGLSWMIKGRFIAAFEDAASRPQPRAA</sequence>
<dbReference type="PATRIC" id="fig|1288298.3.peg.2893"/>
<dbReference type="STRING" id="215743.ROSMUCSMR3_03428"/>
<evidence type="ECO:0000256" key="1">
    <source>
        <dbReference type="SAM" id="Phobius"/>
    </source>
</evidence>
<feature type="transmembrane region" description="Helical" evidence="1">
    <location>
        <begin position="215"/>
        <end position="237"/>
    </location>
</feature>
<gene>
    <name evidence="2" type="ORF">rosmuc_02875</name>
</gene>
<feature type="transmembrane region" description="Helical" evidence="1">
    <location>
        <begin position="174"/>
        <end position="195"/>
    </location>
</feature>
<organism evidence="2 3">
    <name type="scientific">Roseovarius mucosus DSM 17069</name>
    <dbReference type="NCBI Taxonomy" id="1288298"/>
    <lineage>
        <taxon>Bacteria</taxon>
        <taxon>Pseudomonadati</taxon>
        <taxon>Pseudomonadota</taxon>
        <taxon>Alphaproteobacteria</taxon>
        <taxon>Rhodobacterales</taxon>
        <taxon>Roseobacteraceae</taxon>
        <taxon>Roseovarius</taxon>
    </lineage>
</organism>
<comment type="caution">
    <text evidence="2">The sequence shown here is derived from an EMBL/GenBank/DDBJ whole genome shotgun (WGS) entry which is preliminary data.</text>
</comment>
<dbReference type="eggNOG" id="ENOG50330Z7">
    <property type="taxonomic scope" value="Bacteria"/>
</dbReference>
<feature type="transmembrane region" description="Helical" evidence="1">
    <location>
        <begin position="257"/>
        <end position="277"/>
    </location>
</feature>
<dbReference type="Proteomes" id="UP000030021">
    <property type="component" value="Unassembled WGS sequence"/>
</dbReference>
<feature type="transmembrane region" description="Helical" evidence="1">
    <location>
        <begin position="95"/>
        <end position="115"/>
    </location>
</feature>
<dbReference type="AlphaFoldDB" id="A0A0A0HHH3"/>
<keyword evidence="1" id="KW-0472">Membrane</keyword>
<proteinExistence type="predicted"/>
<dbReference type="EMBL" id="AONH01000016">
    <property type="protein sequence ID" value="KGM86585.1"/>
    <property type="molecule type" value="Genomic_DNA"/>
</dbReference>
<protein>
    <submittedName>
        <fullName evidence="2">Uncharacterized protein</fullName>
    </submittedName>
</protein>
<feature type="transmembrane region" description="Helical" evidence="1">
    <location>
        <begin position="65"/>
        <end position="83"/>
    </location>
</feature>
<reference evidence="2 3" key="1">
    <citation type="submission" date="2013-01" db="EMBL/GenBank/DDBJ databases">
        <authorList>
            <person name="Fiebig A."/>
            <person name="Goeker M."/>
            <person name="Klenk H.-P.P."/>
        </authorList>
    </citation>
    <scope>NUCLEOTIDE SEQUENCE [LARGE SCALE GENOMIC DNA]</scope>
    <source>
        <strain evidence="2 3">DSM 17069</strain>
    </source>
</reference>
<keyword evidence="1" id="KW-0812">Transmembrane</keyword>
<feature type="transmembrane region" description="Helical" evidence="1">
    <location>
        <begin position="23"/>
        <end position="45"/>
    </location>
</feature>
<accession>A0A0A0HHH3</accession>
<evidence type="ECO:0000313" key="2">
    <source>
        <dbReference type="EMBL" id="KGM86585.1"/>
    </source>
</evidence>
<evidence type="ECO:0000313" key="3">
    <source>
        <dbReference type="Proteomes" id="UP000030021"/>
    </source>
</evidence>
<dbReference type="RefSeq" id="WP_037268336.1">
    <property type="nucleotide sequence ID" value="NZ_KN293975.1"/>
</dbReference>